<dbReference type="PANTHER" id="PTHR19302">
    <property type="entry name" value="GAMMA TUBULIN COMPLEX PROTEIN"/>
    <property type="match status" value="1"/>
</dbReference>
<dbReference type="FunFam" id="1.20.120.1900:FF:000018">
    <property type="entry name" value="Gamma-tubulin complex component 6 isoform A"/>
    <property type="match status" value="1"/>
</dbReference>
<dbReference type="InterPro" id="IPR042241">
    <property type="entry name" value="GCP_C_sf"/>
</dbReference>
<protein>
    <submittedName>
        <fullName evidence="9">Spc97/Spc98</fullName>
    </submittedName>
</protein>
<evidence type="ECO:0000256" key="1">
    <source>
        <dbReference type="ARBA" id="ARBA00004245"/>
    </source>
</evidence>
<dbReference type="PANTHER" id="PTHR19302:SF70">
    <property type="entry name" value="GAMMA-TUBULIN COMPLEX COMPONENT 6"/>
    <property type="match status" value="1"/>
</dbReference>
<dbReference type="GO" id="GO:0007020">
    <property type="term" value="P:microtubule nucleation"/>
    <property type="evidence" value="ECO:0007669"/>
    <property type="project" value="InterPro"/>
</dbReference>
<dbReference type="InParanoid" id="A0A200PRQ3"/>
<evidence type="ECO:0000256" key="3">
    <source>
        <dbReference type="ARBA" id="ARBA00022490"/>
    </source>
</evidence>
<dbReference type="GO" id="GO:0005874">
    <property type="term" value="C:microtubule"/>
    <property type="evidence" value="ECO:0007669"/>
    <property type="project" value="UniProtKB-KW"/>
</dbReference>
<dbReference type="GO" id="GO:0031122">
    <property type="term" value="P:cytoplasmic microtubule organization"/>
    <property type="evidence" value="ECO:0007669"/>
    <property type="project" value="TreeGrafter"/>
</dbReference>
<dbReference type="Pfam" id="PF04130">
    <property type="entry name" value="GCP_C_terminal"/>
    <property type="match status" value="1"/>
</dbReference>
<keyword evidence="3" id="KW-0963">Cytoplasm</keyword>
<evidence type="ECO:0000256" key="5">
    <source>
        <dbReference type="ARBA" id="ARBA00023212"/>
    </source>
</evidence>
<dbReference type="InterPro" id="IPR007259">
    <property type="entry name" value="GCP"/>
</dbReference>
<keyword evidence="5" id="KW-0206">Cytoskeleton</keyword>
<dbReference type="GO" id="GO:0000930">
    <property type="term" value="C:gamma-tubulin complex"/>
    <property type="evidence" value="ECO:0007669"/>
    <property type="project" value="TreeGrafter"/>
</dbReference>
<dbReference type="GO" id="GO:0000278">
    <property type="term" value="P:mitotic cell cycle"/>
    <property type="evidence" value="ECO:0007669"/>
    <property type="project" value="TreeGrafter"/>
</dbReference>
<evidence type="ECO:0000313" key="9">
    <source>
        <dbReference type="EMBL" id="OVA00879.1"/>
    </source>
</evidence>
<dbReference type="InterPro" id="IPR040457">
    <property type="entry name" value="GCP_C"/>
</dbReference>
<dbReference type="GO" id="GO:0051321">
    <property type="term" value="P:meiotic cell cycle"/>
    <property type="evidence" value="ECO:0007669"/>
    <property type="project" value="TreeGrafter"/>
</dbReference>
<keyword evidence="4" id="KW-0493">Microtubule</keyword>
<sequence length="1244" mass="140963">MAIESNFFSLFQNLKLDDPWLPSKPWESIPSESGRDSHSKTSTSNSLHQPTYDPSTVSEANLVRLVINALQGVESTLASIEKLSESFCTSPADRTSHRIPSLWYRSSSTNALGKILKSVGGSGFVAFLLRKFVDYFLCMNSNVDGRGREEGVERKQVVTELAGTQTVEKNETAINHEYSLVNQAFAVAVGKVLEGYICSLDTLYASVQMRRSVKKVDASADISSGVGCLTSVVHSEITLLEVYLHTKELRTHIVALGNICFLKHVGLAFSACSLDDLTVEAVAEFSNFPRGANLLTYLYTQLLDADPVHHALLKFLFVRSCEPYCGFIKSWIYQAKINDPYKEFIVEYVEDSTPYSHASDGSLLASIKERNGVAVPCFLRRFSLPLLRAGQQLQVLIKLLELCRWMYPGNQMFKDILPCWSGASSDHLYNLAPLTFSKGSIEEMEVVRQNMYRMMQERLQIHFTKLDIKYQQISRNVRRHFLSLLAVKLLCLEGIYLIAPTLDSDASSAMDEFSYEVDPLESSECSSLDSASELNESEEPTKPHENSIEMELKSLSASRLFTNLYKVEHMLSKPLQSEKSHALEGACNKHVGRMDSISHYVDCHHKEAKLSHISEHFQSADATRSSLSETQYIDYQSMTCWPLGGLLKNPFYLDGGYSDGTQSQPTNCSLEMPDRDTDILRVGLSYYGEVCSSNISLPNHARRDIQLGYGICASSDSFLPPSWNLKYNCNLFNMNPMLTKYAWHTMDESRGRDCMGYKQSSFPYFNFSSVENPSKVFGERLPSSLGQGLQGAIPLFDDSAVRMDEHVEEQGHDGNDIPVDQRNLSYADSSLTCCENQQEDKVSKVASGGDKWEHSLSYFGNNVIHTAGDNRQSSESTSDIPLDVVIDKCILQEILLQYKYVSSFTIKLLEEGFDLREHFLALRRYHFMEFADWADLFIMSLWRHKWYAAEGNKRISEIQGFLDMAVQRSSCEGDPYKERLFVYMKGDGMMPLPTSTFGVHAFDFIALGFRVDWPVSIVLTPGALKIYSEIFSFLIQVKLAVFSLTDVWCLLKDLVNLFRPNHNCGFNERDKSYFNILMKLRYQVNHFVSTLQQYVLSQLSHVSWSRFLHSLKHQVKDMLDVESVHMAYLADSLNICFLSDETQPVAGIIENILQSALDFCSCFTAGGWEVGSDQRDSSRLLDRLNFTQVLTIKESFEKNLKELYLCYLKSPKHGKYGLSHFWEYLNYNDYYSNVIGNGISLYAF</sequence>
<comment type="caution">
    <text evidence="9">The sequence shown here is derived from an EMBL/GenBank/DDBJ whole genome shotgun (WGS) entry which is preliminary data.</text>
</comment>
<feature type="region of interest" description="Disordered" evidence="6">
    <location>
        <begin position="526"/>
        <end position="547"/>
    </location>
</feature>
<dbReference type="OrthoDB" id="775571at2759"/>
<comment type="subcellular location">
    <subcellularLocation>
        <location evidence="1">Cytoplasm</location>
        <location evidence="1">Cytoskeleton</location>
    </subcellularLocation>
</comment>
<evidence type="ECO:0000256" key="4">
    <source>
        <dbReference type="ARBA" id="ARBA00022701"/>
    </source>
</evidence>
<dbReference type="EMBL" id="MVGT01004285">
    <property type="protein sequence ID" value="OVA00879.1"/>
    <property type="molecule type" value="Genomic_DNA"/>
</dbReference>
<dbReference type="GO" id="GO:0051011">
    <property type="term" value="F:microtubule minus-end binding"/>
    <property type="evidence" value="ECO:0007669"/>
    <property type="project" value="TreeGrafter"/>
</dbReference>
<dbReference type="FunCoup" id="A0A200PRQ3">
    <property type="interactions" value="2134"/>
</dbReference>
<dbReference type="AlphaFoldDB" id="A0A200PRQ3"/>
<evidence type="ECO:0000313" key="10">
    <source>
        <dbReference type="Proteomes" id="UP000195402"/>
    </source>
</evidence>
<dbReference type="GO" id="GO:0051225">
    <property type="term" value="P:spindle assembly"/>
    <property type="evidence" value="ECO:0007669"/>
    <property type="project" value="TreeGrafter"/>
</dbReference>
<dbReference type="InterPro" id="IPR041470">
    <property type="entry name" value="GCP_N"/>
</dbReference>
<evidence type="ECO:0000256" key="6">
    <source>
        <dbReference type="SAM" id="MobiDB-lite"/>
    </source>
</evidence>
<dbReference type="STRING" id="56857.A0A200PRQ3"/>
<dbReference type="Gene3D" id="1.20.120.1900">
    <property type="entry name" value="Gamma-tubulin complex, C-terminal domain"/>
    <property type="match status" value="1"/>
</dbReference>
<name>A0A200PRQ3_MACCD</name>
<keyword evidence="10" id="KW-1185">Reference proteome</keyword>
<evidence type="ECO:0000259" key="7">
    <source>
        <dbReference type="Pfam" id="PF04130"/>
    </source>
</evidence>
<feature type="compositionally biased region" description="Polar residues" evidence="6">
    <location>
        <begin position="40"/>
        <end position="53"/>
    </location>
</feature>
<proteinExistence type="inferred from homology"/>
<gene>
    <name evidence="9" type="ORF">BVC80_9081g34</name>
</gene>
<evidence type="ECO:0000259" key="8">
    <source>
        <dbReference type="Pfam" id="PF17681"/>
    </source>
</evidence>
<feature type="region of interest" description="Disordered" evidence="6">
    <location>
        <begin position="27"/>
        <end position="53"/>
    </location>
</feature>
<organism evidence="9 10">
    <name type="scientific">Macleaya cordata</name>
    <name type="common">Five-seeded plume-poppy</name>
    <name type="synonym">Bocconia cordata</name>
    <dbReference type="NCBI Taxonomy" id="56857"/>
    <lineage>
        <taxon>Eukaryota</taxon>
        <taxon>Viridiplantae</taxon>
        <taxon>Streptophyta</taxon>
        <taxon>Embryophyta</taxon>
        <taxon>Tracheophyta</taxon>
        <taxon>Spermatophyta</taxon>
        <taxon>Magnoliopsida</taxon>
        <taxon>Ranunculales</taxon>
        <taxon>Papaveraceae</taxon>
        <taxon>Papaveroideae</taxon>
        <taxon>Macleaya</taxon>
    </lineage>
</organism>
<feature type="domain" description="Gamma tubulin complex component C-terminal" evidence="7">
    <location>
        <begin position="915"/>
        <end position="1231"/>
    </location>
</feature>
<dbReference type="Proteomes" id="UP000195402">
    <property type="component" value="Unassembled WGS sequence"/>
</dbReference>
<accession>A0A200PRQ3</accession>
<dbReference type="Pfam" id="PF17681">
    <property type="entry name" value="GCP_N_terminal"/>
    <property type="match status" value="1"/>
</dbReference>
<feature type="domain" description="Gamma tubulin complex component protein N-terminal" evidence="8">
    <location>
        <begin position="65"/>
        <end position="403"/>
    </location>
</feature>
<comment type="similarity">
    <text evidence="2">Belongs to the TUBGCP family.</text>
</comment>
<dbReference type="OMA" id="AMYKSMI"/>
<reference evidence="9 10" key="1">
    <citation type="journal article" date="2017" name="Mol. Plant">
        <title>The Genome of Medicinal Plant Macleaya cordata Provides New Insights into Benzylisoquinoline Alkaloids Metabolism.</title>
        <authorList>
            <person name="Liu X."/>
            <person name="Liu Y."/>
            <person name="Huang P."/>
            <person name="Ma Y."/>
            <person name="Qing Z."/>
            <person name="Tang Q."/>
            <person name="Cao H."/>
            <person name="Cheng P."/>
            <person name="Zheng Y."/>
            <person name="Yuan Z."/>
            <person name="Zhou Y."/>
            <person name="Liu J."/>
            <person name="Tang Z."/>
            <person name="Zhuo Y."/>
            <person name="Zhang Y."/>
            <person name="Yu L."/>
            <person name="Huang J."/>
            <person name="Yang P."/>
            <person name="Peng Q."/>
            <person name="Zhang J."/>
            <person name="Jiang W."/>
            <person name="Zhang Z."/>
            <person name="Lin K."/>
            <person name="Ro D.K."/>
            <person name="Chen X."/>
            <person name="Xiong X."/>
            <person name="Shang Y."/>
            <person name="Huang S."/>
            <person name="Zeng J."/>
        </authorList>
    </citation>
    <scope>NUCLEOTIDE SEQUENCE [LARGE SCALE GENOMIC DNA]</scope>
    <source>
        <strain evidence="10">cv. BLH2017</strain>
        <tissue evidence="9">Root</tissue>
    </source>
</reference>
<evidence type="ECO:0000256" key="2">
    <source>
        <dbReference type="ARBA" id="ARBA00010337"/>
    </source>
</evidence>
<dbReference type="GO" id="GO:0043015">
    <property type="term" value="F:gamma-tubulin binding"/>
    <property type="evidence" value="ECO:0007669"/>
    <property type="project" value="InterPro"/>
</dbReference>
<dbReference type="GO" id="GO:0000922">
    <property type="term" value="C:spindle pole"/>
    <property type="evidence" value="ECO:0007669"/>
    <property type="project" value="InterPro"/>
</dbReference>